<evidence type="ECO:0000256" key="4">
    <source>
        <dbReference type="ARBA" id="ARBA00022490"/>
    </source>
</evidence>
<dbReference type="SUPFAM" id="SSF53335">
    <property type="entry name" value="S-adenosyl-L-methionine-dependent methyltransferases"/>
    <property type="match status" value="1"/>
</dbReference>
<dbReference type="CDD" id="cd02440">
    <property type="entry name" value="AdoMet_MTases"/>
    <property type="match status" value="1"/>
</dbReference>
<dbReference type="AlphaFoldDB" id="A0A8D8DCR9"/>
<comment type="similarity">
    <text evidence="9">Belongs to the methyltransferase superfamily. METTL18 family.</text>
</comment>
<dbReference type="InterPro" id="IPR029063">
    <property type="entry name" value="SAM-dependent_MTases_sf"/>
</dbReference>
<evidence type="ECO:0000256" key="7">
    <source>
        <dbReference type="ARBA" id="ARBA00022691"/>
    </source>
</evidence>
<evidence type="ECO:0000256" key="2">
    <source>
        <dbReference type="ARBA" id="ARBA00004496"/>
    </source>
</evidence>
<evidence type="ECO:0000256" key="8">
    <source>
        <dbReference type="ARBA" id="ARBA00023242"/>
    </source>
</evidence>
<feature type="region of interest" description="Disordered" evidence="10">
    <location>
        <begin position="1"/>
        <end position="28"/>
    </location>
</feature>
<dbReference type="GO" id="GO:0005737">
    <property type="term" value="C:cytoplasm"/>
    <property type="evidence" value="ECO:0007669"/>
    <property type="project" value="UniProtKB-SubCell"/>
</dbReference>
<keyword evidence="4" id="KW-0963">Cytoplasm</keyword>
<organism evidence="11">
    <name type="scientific">Culex pipiens</name>
    <name type="common">House mosquito</name>
    <dbReference type="NCBI Taxonomy" id="7175"/>
    <lineage>
        <taxon>Eukaryota</taxon>
        <taxon>Metazoa</taxon>
        <taxon>Ecdysozoa</taxon>
        <taxon>Arthropoda</taxon>
        <taxon>Hexapoda</taxon>
        <taxon>Insecta</taxon>
        <taxon>Pterygota</taxon>
        <taxon>Neoptera</taxon>
        <taxon>Endopterygota</taxon>
        <taxon>Diptera</taxon>
        <taxon>Nematocera</taxon>
        <taxon>Culicoidea</taxon>
        <taxon>Culicidae</taxon>
        <taxon>Culicinae</taxon>
        <taxon>Culicini</taxon>
        <taxon>Culex</taxon>
        <taxon>Culex</taxon>
    </lineage>
</organism>
<dbReference type="PANTHER" id="PTHR14614:SF39">
    <property type="entry name" value="HISTIDINE PROTEIN METHYLTRANSFERASE 1 HOMOLOG"/>
    <property type="match status" value="1"/>
</dbReference>
<proteinExistence type="inferred from homology"/>
<comment type="subcellular location">
    <subcellularLocation>
        <location evidence="2">Cytoplasm</location>
    </subcellularLocation>
    <subcellularLocation>
        <location evidence="1">Nucleus</location>
    </subcellularLocation>
</comment>
<dbReference type="EMBL" id="HBUE01266180">
    <property type="protein sequence ID" value="CAG6561376.1"/>
    <property type="molecule type" value="Transcribed_RNA"/>
</dbReference>
<evidence type="ECO:0000313" key="11">
    <source>
        <dbReference type="EMBL" id="CAG6509972.1"/>
    </source>
</evidence>
<dbReference type="Pfam" id="PF10294">
    <property type="entry name" value="Methyltransf_16"/>
    <property type="match status" value="1"/>
</dbReference>
<keyword evidence="7" id="KW-0949">S-adenosyl-L-methionine</keyword>
<keyword evidence="8" id="KW-0539">Nucleus</keyword>
<reference evidence="11" key="1">
    <citation type="submission" date="2021-05" db="EMBL/GenBank/DDBJ databases">
        <authorList>
            <person name="Alioto T."/>
            <person name="Alioto T."/>
            <person name="Gomez Garrido J."/>
        </authorList>
    </citation>
    <scope>NUCLEOTIDE SEQUENCE</scope>
</reference>
<protein>
    <recommendedName>
        <fullName evidence="3">protein-histidine N-methyltransferase</fullName>
        <ecNumber evidence="3">2.1.1.85</ecNumber>
    </recommendedName>
</protein>
<dbReference type="InterPro" id="IPR019410">
    <property type="entry name" value="Methyltransf_16"/>
</dbReference>
<dbReference type="EMBL" id="HBUE01160987">
    <property type="protein sequence ID" value="CAG6509972.1"/>
    <property type="molecule type" value="Transcribed_RNA"/>
</dbReference>
<evidence type="ECO:0000256" key="3">
    <source>
        <dbReference type="ARBA" id="ARBA00012533"/>
    </source>
</evidence>
<name>A0A8D8DCR9_CULPI</name>
<evidence type="ECO:0000256" key="6">
    <source>
        <dbReference type="ARBA" id="ARBA00022679"/>
    </source>
</evidence>
<evidence type="ECO:0000256" key="9">
    <source>
        <dbReference type="ARBA" id="ARBA00038126"/>
    </source>
</evidence>
<dbReference type="GO" id="GO:0032259">
    <property type="term" value="P:methylation"/>
    <property type="evidence" value="ECO:0007669"/>
    <property type="project" value="UniProtKB-KW"/>
</dbReference>
<dbReference type="PANTHER" id="PTHR14614">
    <property type="entry name" value="HEPATOCELLULAR CARCINOMA-ASSOCIATED ANTIGEN"/>
    <property type="match status" value="1"/>
</dbReference>
<dbReference type="GO" id="GO:0005634">
    <property type="term" value="C:nucleus"/>
    <property type="evidence" value="ECO:0007669"/>
    <property type="project" value="UniProtKB-SubCell"/>
</dbReference>
<sequence length="298" mass="33213">MFTFGFKVSEPSNEDSEEVVAEEKSSQDSQTWFECTELALPDDLRSGITIDPDHLHVFLASVDIQVEYINCLTLDKEDLSQDVLVAEHDHSDLVPGQYEGGLKVWECTFDLGELMAEREQVTKLFKGATVLDLGCGSGILGILAAKLDAAKVVFQDYNKDVIKKVTMKNYSINCCGEESEEGMSSSSTVKPETKFYCGDWGSFVEKDETQYDVILTAETIYSTNSYDKLIKLFKSKLKPDGVILLAAKTYYFGVGGGLRLFEKALQEEGHFSHQTAWECESGVKREILEIKAKPQTGE</sequence>
<dbReference type="Gene3D" id="3.40.50.150">
    <property type="entry name" value="Vaccinia Virus protein VP39"/>
    <property type="match status" value="1"/>
</dbReference>
<keyword evidence="6 11" id="KW-0808">Transferase</keyword>
<evidence type="ECO:0000256" key="10">
    <source>
        <dbReference type="SAM" id="MobiDB-lite"/>
    </source>
</evidence>
<keyword evidence="5 11" id="KW-0489">Methyltransferase</keyword>
<accession>A0A8D8DCR9</accession>
<dbReference type="EC" id="2.1.1.85" evidence="3"/>
<evidence type="ECO:0000256" key="5">
    <source>
        <dbReference type="ARBA" id="ARBA00022603"/>
    </source>
</evidence>
<dbReference type="GO" id="GO:0018064">
    <property type="term" value="F:protein-L-histidine N-tele-methyltransferase activity"/>
    <property type="evidence" value="ECO:0007669"/>
    <property type="project" value="UniProtKB-EC"/>
</dbReference>
<evidence type="ECO:0000256" key="1">
    <source>
        <dbReference type="ARBA" id="ARBA00004123"/>
    </source>
</evidence>